<evidence type="ECO:0000313" key="4">
    <source>
        <dbReference type="Proteomes" id="UP001396898"/>
    </source>
</evidence>
<reference evidence="3 4" key="1">
    <citation type="submission" date="2023-01" db="EMBL/GenBank/DDBJ databases">
        <title>Analysis of 21 Apiospora genomes using comparative genomics revels a genus with tremendous synthesis potential of carbohydrate active enzymes and secondary metabolites.</title>
        <authorList>
            <person name="Sorensen T."/>
        </authorList>
    </citation>
    <scope>NUCLEOTIDE SEQUENCE [LARGE SCALE GENOMIC DNA]</scope>
    <source>
        <strain evidence="3 4">CBS 20057</strain>
    </source>
</reference>
<gene>
    <name evidence="3" type="ORF">PG991_007743</name>
</gene>
<feature type="region of interest" description="Disordered" evidence="1">
    <location>
        <begin position="264"/>
        <end position="313"/>
    </location>
</feature>
<keyword evidence="2" id="KW-0472">Membrane</keyword>
<feature type="transmembrane region" description="Helical" evidence="2">
    <location>
        <begin position="226"/>
        <end position="253"/>
    </location>
</feature>
<accession>A0ABR1RUB3</accession>
<protein>
    <submittedName>
        <fullName evidence="3">Uncharacterized protein</fullName>
    </submittedName>
</protein>
<sequence length="323" mass="34250">MTATRNVLGPLTTVFTADPTCVTPMAGYCKSQSCVAWEGQVCTMLPKWSNSYGVMDQSSCWPPYTSGAVTTDVAVTGYLGGWGFYSPGLSCPASSTSACTATADSPTGGDFTFQFPLTAGETAVGCCPSSFSCILDATGRNTCLRTMRSTLYEVVTCGGELPPGTALKTWAATYTTCLSIYAPLIQINWRAQDLPATATSMSVMATQRMTSHPPNTPAPSGLSNGAYAGIGVGAAVGGLIVLGGAVGGVFLLWRRRRDRIESEKGECAGSVELESDASPRGLDSDSYEASESRRARETRETREFFTRSPGDGPLLDERRRWVY</sequence>
<comment type="caution">
    <text evidence="3">The sequence shown here is derived from an EMBL/GenBank/DDBJ whole genome shotgun (WGS) entry which is preliminary data.</text>
</comment>
<organism evidence="3 4">
    <name type="scientific">Apiospora marii</name>
    <dbReference type="NCBI Taxonomy" id="335849"/>
    <lineage>
        <taxon>Eukaryota</taxon>
        <taxon>Fungi</taxon>
        <taxon>Dikarya</taxon>
        <taxon>Ascomycota</taxon>
        <taxon>Pezizomycotina</taxon>
        <taxon>Sordariomycetes</taxon>
        <taxon>Xylariomycetidae</taxon>
        <taxon>Amphisphaeriales</taxon>
        <taxon>Apiosporaceae</taxon>
        <taxon>Apiospora</taxon>
    </lineage>
</organism>
<keyword evidence="2" id="KW-0812">Transmembrane</keyword>
<keyword evidence="4" id="KW-1185">Reference proteome</keyword>
<evidence type="ECO:0000256" key="1">
    <source>
        <dbReference type="SAM" id="MobiDB-lite"/>
    </source>
</evidence>
<feature type="compositionally biased region" description="Basic and acidic residues" evidence="1">
    <location>
        <begin position="290"/>
        <end position="305"/>
    </location>
</feature>
<evidence type="ECO:0000313" key="3">
    <source>
        <dbReference type="EMBL" id="KAK8018553.1"/>
    </source>
</evidence>
<keyword evidence="2" id="KW-1133">Transmembrane helix</keyword>
<dbReference type="EMBL" id="JAQQWI010000010">
    <property type="protein sequence ID" value="KAK8018553.1"/>
    <property type="molecule type" value="Genomic_DNA"/>
</dbReference>
<evidence type="ECO:0000256" key="2">
    <source>
        <dbReference type="SAM" id="Phobius"/>
    </source>
</evidence>
<dbReference type="Proteomes" id="UP001396898">
    <property type="component" value="Unassembled WGS sequence"/>
</dbReference>
<name>A0ABR1RUB3_9PEZI</name>
<proteinExistence type="predicted"/>